<dbReference type="PANTHER" id="PTHR14773">
    <property type="entry name" value="WD REPEAT-CONTAINING PROTEIN 76"/>
    <property type="match status" value="1"/>
</dbReference>
<dbReference type="PANTHER" id="PTHR14773:SF0">
    <property type="entry name" value="WD REPEAT-CONTAINING PROTEIN 76"/>
    <property type="match status" value="1"/>
</dbReference>
<feature type="region of interest" description="Disordered" evidence="5">
    <location>
        <begin position="1"/>
        <end position="22"/>
    </location>
</feature>
<keyword evidence="2 4" id="KW-0853">WD repeat</keyword>
<reference evidence="6 7" key="1">
    <citation type="submission" date="2024-10" db="EMBL/GenBank/DDBJ databases">
        <title>Updated reference genomes for cyclostephanoid diatoms.</title>
        <authorList>
            <person name="Roberts W.R."/>
            <person name="Alverson A.J."/>
        </authorList>
    </citation>
    <scope>NUCLEOTIDE SEQUENCE [LARGE SCALE GENOMIC DNA]</scope>
    <source>
        <strain evidence="6 7">AJA232-27</strain>
    </source>
</reference>
<keyword evidence="3" id="KW-0677">Repeat</keyword>
<evidence type="ECO:0000313" key="6">
    <source>
        <dbReference type="EMBL" id="KAL3758092.1"/>
    </source>
</evidence>
<organism evidence="6 7">
    <name type="scientific">Discostella pseudostelligera</name>
    <dbReference type="NCBI Taxonomy" id="259834"/>
    <lineage>
        <taxon>Eukaryota</taxon>
        <taxon>Sar</taxon>
        <taxon>Stramenopiles</taxon>
        <taxon>Ochrophyta</taxon>
        <taxon>Bacillariophyta</taxon>
        <taxon>Coscinodiscophyceae</taxon>
        <taxon>Thalassiosirophycidae</taxon>
        <taxon>Stephanodiscales</taxon>
        <taxon>Stephanodiscaceae</taxon>
        <taxon>Discostella</taxon>
    </lineage>
</organism>
<evidence type="ECO:0000256" key="3">
    <source>
        <dbReference type="ARBA" id="ARBA00022737"/>
    </source>
</evidence>
<evidence type="ECO:0008006" key="8">
    <source>
        <dbReference type="Google" id="ProtNLM"/>
    </source>
</evidence>
<dbReference type="PROSITE" id="PS50294">
    <property type="entry name" value="WD_REPEATS_REGION"/>
    <property type="match status" value="1"/>
</dbReference>
<dbReference type="InterPro" id="IPR036322">
    <property type="entry name" value="WD40_repeat_dom_sf"/>
</dbReference>
<evidence type="ECO:0000256" key="2">
    <source>
        <dbReference type="ARBA" id="ARBA00022574"/>
    </source>
</evidence>
<evidence type="ECO:0000256" key="5">
    <source>
        <dbReference type="SAM" id="MobiDB-lite"/>
    </source>
</evidence>
<dbReference type="PROSITE" id="PS50082">
    <property type="entry name" value="WD_REPEATS_2"/>
    <property type="match status" value="1"/>
</dbReference>
<dbReference type="SUPFAM" id="SSF50978">
    <property type="entry name" value="WD40 repeat-like"/>
    <property type="match status" value="1"/>
</dbReference>
<dbReference type="InterPro" id="IPR050853">
    <property type="entry name" value="WD_repeat_DNA-damage-binding"/>
</dbReference>
<feature type="repeat" description="WD" evidence="4">
    <location>
        <begin position="290"/>
        <end position="324"/>
    </location>
</feature>
<evidence type="ECO:0000313" key="7">
    <source>
        <dbReference type="Proteomes" id="UP001530293"/>
    </source>
</evidence>
<evidence type="ECO:0000256" key="4">
    <source>
        <dbReference type="PROSITE-ProRule" id="PRU00221"/>
    </source>
</evidence>
<dbReference type="InterPro" id="IPR001680">
    <property type="entry name" value="WD40_rpt"/>
</dbReference>
<dbReference type="Proteomes" id="UP001530293">
    <property type="component" value="Unassembled WGS sequence"/>
</dbReference>
<dbReference type="EMBL" id="JALLBG020000241">
    <property type="protein sequence ID" value="KAL3758092.1"/>
    <property type="molecule type" value="Genomic_DNA"/>
</dbReference>
<feature type="compositionally biased region" description="Polar residues" evidence="5">
    <location>
        <begin position="8"/>
        <end position="22"/>
    </location>
</feature>
<proteinExistence type="inferred from homology"/>
<dbReference type="SMART" id="SM00320">
    <property type="entry name" value="WD40"/>
    <property type="match status" value="4"/>
</dbReference>
<protein>
    <recommendedName>
        <fullName evidence="8">WD repeat-containing protein 76</fullName>
    </recommendedName>
</protein>
<comment type="similarity">
    <text evidence="1">Belongs to the WD repeat DDB2/WDR76 family.</text>
</comment>
<accession>A0ABD3M7F4</accession>
<name>A0ABD3M7F4_9STRA</name>
<feature type="compositionally biased region" description="Polar residues" evidence="5">
    <location>
        <begin position="189"/>
        <end position="204"/>
    </location>
</feature>
<feature type="region of interest" description="Disordered" evidence="5">
    <location>
        <begin position="59"/>
        <end position="95"/>
    </location>
</feature>
<keyword evidence="7" id="KW-1185">Reference proteome</keyword>
<dbReference type="Gene3D" id="2.130.10.10">
    <property type="entry name" value="YVTN repeat-like/Quinoprotein amine dehydrogenase"/>
    <property type="match status" value="2"/>
</dbReference>
<dbReference type="AlphaFoldDB" id="A0ABD3M7F4"/>
<comment type="caution">
    <text evidence="6">The sequence shown here is derived from an EMBL/GenBank/DDBJ whole genome shotgun (WGS) entry which is preliminary data.</text>
</comment>
<evidence type="ECO:0000256" key="1">
    <source>
        <dbReference type="ARBA" id="ARBA00005434"/>
    </source>
</evidence>
<dbReference type="InterPro" id="IPR015943">
    <property type="entry name" value="WD40/YVTN_repeat-like_dom_sf"/>
</dbReference>
<feature type="region of interest" description="Disordered" evidence="5">
    <location>
        <begin position="183"/>
        <end position="204"/>
    </location>
</feature>
<dbReference type="Pfam" id="PF00400">
    <property type="entry name" value="WD40"/>
    <property type="match status" value="1"/>
</dbReference>
<sequence length="597" mass="65849">MKSDTETDTMQSFTFNGNSFPTYQDMVNAKRKRNQDMLASSGLLEAKAAMDNAFLEEKRRLSTASTTRGLKRSSESKTQPSSDQTTLPRRKSSRLAGVSAPNIYIESEGLTGNIEFGGGDQDINRPSHYNNRVNDGSDLTIADAVELTGSKWVKEGTVESAEYFLTKTLPDIIDDSIPISSFKKKTNKESPTSVTSSGLDSPTSASAKKLLRSQIASLSVDDPDTCVAKVTPDRIYSVVCHPCPDKVIVCAGDKQGHLGIWNVDQYGCPTAESAVHPARPLSTSDGVHLFKPHSGSLSTMAWNNSGTSLLSSSYDGSVRAFDVEKQVFEEIFATYDDDDMYRDKLGFGTDNGYNSWIQSMELDHRFESGKCFFLSTSEGCVMHIDLRSRGKLTFNRTFSEKKINTVRSMRGLISPFERLTYYHSFHPNRSTLATAGLTGIVQLWDVRSIPSNLSKAPKPFAWQNLGGRSINSAFFSPSGKRLLTTTQSDKLQIFEDVQTKSGVIQPLRSIHHDNQTGRWLSTFMARWHTTLTGHEIFIVGSMTQPRCMEIFSHDAELMRAVRGDAMTAVASRCCFHSNANKLIVVGGSSSGRVTVAR</sequence>
<gene>
    <name evidence="6" type="ORF">ACHAWU_009296</name>
</gene>
<feature type="compositionally biased region" description="Polar residues" evidence="5">
    <location>
        <begin position="76"/>
        <end position="87"/>
    </location>
</feature>